<reference evidence="1" key="1">
    <citation type="submission" date="2024-03" db="EMBL/GenBank/DDBJ databases">
        <title>Whole genome sequecning of epiphytes from Marcgravia umbellata leaves.</title>
        <authorList>
            <person name="Kumar G."/>
            <person name="Savka M.A."/>
        </authorList>
    </citation>
    <scope>NUCLEOTIDE SEQUENCE</scope>
    <source>
        <strain evidence="1">RIT_BL5</strain>
    </source>
</reference>
<protein>
    <submittedName>
        <fullName evidence="1">Thiol reductant ABC exporter subunit CydC</fullName>
    </submittedName>
</protein>
<keyword evidence="2" id="KW-1185">Reference proteome</keyword>
<evidence type="ECO:0000313" key="1">
    <source>
        <dbReference type="EMBL" id="MEJ8303902.1"/>
    </source>
</evidence>
<evidence type="ECO:0000313" key="2">
    <source>
        <dbReference type="Proteomes" id="UP001380953"/>
    </source>
</evidence>
<accession>A0ACC6PAJ3</accession>
<comment type="caution">
    <text evidence="1">The sequence shown here is derived from an EMBL/GenBank/DDBJ whole genome shotgun (WGS) entry which is preliminary data.</text>
</comment>
<gene>
    <name evidence="1" type="primary">cydC</name>
    <name evidence="1" type="ORF">WKI47_08295</name>
</gene>
<organism evidence="1 2">
    <name type="scientific">Saccharibacillus sacchari</name>
    <dbReference type="NCBI Taxonomy" id="456493"/>
    <lineage>
        <taxon>Bacteria</taxon>
        <taxon>Bacillati</taxon>
        <taxon>Bacillota</taxon>
        <taxon>Bacilli</taxon>
        <taxon>Bacillales</taxon>
        <taxon>Paenibacillaceae</taxon>
        <taxon>Saccharibacillus</taxon>
    </lineage>
</organism>
<dbReference type="EMBL" id="JBBKAR010000026">
    <property type="protein sequence ID" value="MEJ8303902.1"/>
    <property type="molecule type" value="Genomic_DNA"/>
</dbReference>
<proteinExistence type="predicted"/>
<sequence length="589" mass="65558">MNERSIFLKAMLKERKDILLSILGGFLAGIFGVVLFSTSGYLISKTVFVPPLYTLIILTSLVKILGLARAASRYGERLFSHRATFSLLSRLRTDFFGKLVPMTPRILNRQRSGDLLARIVGDIEGLQFYFLRVAYPPIIVVSVFLATVIFASFFSIWIALLLVVGMLITAFVVPAIVRGSQRKADGRVRRQRAELSAETTEMLQGFIDLKVYGRLKQREQKLLDTSDALTAAQQEDALRLLRGQSLHSFMTFFVSWGVLVLGAYLIVQGSMAGVFLAMLIMASMTVFDESVAMATLPAYKRDSEFAAKRLAETFDGEEPLNADASGTLDDSRGIAIELENVTFRYAEDWRPVLSEVSLKLEAGSKTAIVGPSGSGKTSVLELLLKLHAPTQGRVLLNGRSVTELNDEDLWRKSNVVLQEGHFFRGTIRENLLLEDESRDDLELSAVLGQVDLSSKKLDDLVLEKGENLSDGEKQRLAIARALLKSGRLWLLDEPTSSLDYVTERRVLTLLSERSKDDTFVMVSHRLAGLEQMDTIVVLDRGAIVESGTYDELLERKGCFYEMKQLEQQMVGEDIDIASDTQGNEARRSG</sequence>
<name>A0ACC6PAJ3_9BACL</name>
<dbReference type="Proteomes" id="UP001380953">
    <property type="component" value="Unassembled WGS sequence"/>
</dbReference>